<evidence type="ECO:0000256" key="4">
    <source>
        <dbReference type="ARBA" id="ARBA00021008"/>
    </source>
</evidence>
<evidence type="ECO:0000256" key="3">
    <source>
        <dbReference type="ARBA" id="ARBA00012944"/>
    </source>
</evidence>
<dbReference type="InterPro" id="IPR003917">
    <property type="entry name" value="NADH_UbQ_OxRdtase_chain2"/>
</dbReference>
<feature type="domain" description="NADH:quinone oxidoreductase/Mrp antiporter transmembrane" evidence="18">
    <location>
        <begin position="23"/>
        <end position="288"/>
    </location>
</feature>
<evidence type="ECO:0000256" key="6">
    <source>
        <dbReference type="ARBA" id="ARBA00022660"/>
    </source>
</evidence>
<comment type="catalytic activity">
    <reaction evidence="16 17">
        <text>a ubiquinone + NADH + 5 H(+)(in) = a ubiquinol + NAD(+) + 4 H(+)(out)</text>
        <dbReference type="Rhea" id="RHEA:29091"/>
        <dbReference type="Rhea" id="RHEA-COMP:9565"/>
        <dbReference type="Rhea" id="RHEA-COMP:9566"/>
        <dbReference type="ChEBI" id="CHEBI:15378"/>
        <dbReference type="ChEBI" id="CHEBI:16389"/>
        <dbReference type="ChEBI" id="CHEBI:17976"/>
        <dbReference type="ChEBI" id="CHEBI:57540"/>
        <dbReference type="ChEBI" id="CHEBI:57945"/>
        <dbReference type="EC" id="7.1.1.2"/>
    </reaction>
</comment>
<dbReference type="GO" id="GO:0008137">
    <property type="term" value="F:NADH dehydrogenase (ubiquinone) activity"/>
    <property type="evidence" value="ECO:0007669"/>
    <property type="project" value="UniProtKB-EC"/>
</dbReference>
<keyword evidence="15 17" id="KW-0472">Membrane</keyword>
<evidence type="ECO:0000256" key="13">
    <source>
        <dbReference type="ARBA" id="ARBA00023075"/>
    </source>
</evidence>
<dbReference type="PANTHER" id="PTHR46552:SF1">
    <property type="entry name" value="NADH-UBIQUINONE OXIDOREDUCTASE CHAIN 2"/>
    <property type="match status" value="1"/>
</dbReference>
<dbReference type="AlphaFoldDB" id="A0A1B1R2P7"/>
<evidence type="ECO:0000256" key="10">
    <source>
        <dbReference type="ARBA" id="ARBA00022982"/>
    </source>
</evidence>
<sequence length="338" mass="36768">MPITPHSVILINLMLSTAMTAMSNSWLTAWLSLEMNTLVFLPIISKTKHPQTAVAATKYFLTQTIASCLLLFSSALNAWYTGTWSITQLDNKTAATLMLLALTMKAAAAPTHFWLPEVMQGCTMTTATLISVWQKIVPTILILSMYHHAPSNITIIAGLLSTASSGFGGIDKTQLWKTITYAAITNMGWMLLILASQPKTSMMALLLYMAIITSAMLMMEKNSTKTLKNMEAAWSTSPTLAILAALMLLSASELLPLTDLMPKLIALGKLVPQNLAPLAVVATTTTFFILLLYLRTMLPDPSNSAASSMKWRQQVNAQTMMLAPIVLTTTFSLTLLTG</sequence>
<organism evidence="19">
    <name type="scientific">Pseudocalotes flavigula</name>
    <dbReference type="NCBI Taxonomy" id="118227"/>
    <lineage>
        <taxon>Eukaryota</taxon>
        <taxon>Metazoa</taxon>
        <taxon>Chordata</taxon>
        <taxon>Craniata</taxon>
        <taxon>Vertebrata</taxon>
        <taxon>Euteleostomi</taxon>
        <taxon>Lepidosauria</taxon>
        <taxon>Squamata</taxon>
        <taxon>Bifurcata</taxon>
        <taxon>Unidentata</taxon>
        <taxon>Episquamata</taxon>
        <taxon>Toxicofera</taxon>
        <taxon>Iguania</taxon>
        <taxon>Acrodonta</taxon>
        <taxon>Agamidae</taxon>
        <taxon>Draconinae</taxon>
        <taxon>Pseudocalotes</taxon>
    </lineage>
</organism>
<evidence type="ECO:0000256" key="11">
    <source>
        <dbReference type="ARBA" id="ARBA00022989"/>
    </source>
</evidence>
<evidence type="ECO:0000256" key="1">
    <source>
        <dbReference type="ARBA" id="ARBA00004448"/>
    </source>
</evidence>
<geneLocation type="mitochondrion" evidence="19"/>
<keyword evidence="13 17" id="KW-0830">Ubiquinone</keyword>
<reference evidence="19" key="1">
    <citation type="journal article" date="2016" name="Zootaxa">
        <title>Dragons in the mist: three new species of Pseudocalotes Fitzinger (Squamata: Agamidae) from the sky island archipelago of Peninsular Malaysia.</title>
        <authorList>
            <person name="Grismer L.L."/>
            <person name="Quah E.S."/>
            <person name="Wood P.L."/>
            <person name="Anuar S."/>
            <person name="Muin A."/>
            <person name="Davis H.R."/>
            <person name="Murdoch M.L."/>
            <person name="Grismer J.L."/>
            <person name="Cota M."/>
            <person name="Cobos A.J."/>
        </authorList>
    </citation>
    <scope>NUCLEOTIDE SEQUENCE</scope>
</reference>
<feature type="transmembrane region" description="Helical" evidence="17">
    <location>
        <begin position="153"/>
        <end position="171"/>
    </location>
</feature>
<evidence type="ECO:0000256" key="2">
    <source>
        <dbReference type="ARBA" id="ARBA00007012"/>
    </source>
</evidence>
<dbReference type="InterPro" id="IPR050175">
    <property type="entry name" value="Complex_I_Subunit_2"/>
</dbReference>
<evidence type="ECO:0000256" key="14">
    <source>
        <dbReference type="ARBA" id="ARBA00023128"/>
    </source>
</evidence>
<dbReference type="GO" id="GO:0005743">
    <property type="term" value="C:mitochondrial inner membrane"/>
    <property type="evidence" value="ECO:0007669"/>
    <property type="project" value="UniProtKB-SubCell"/>
</dbReference>
<feature type="transmembrane region" description="Helical" evidence="17">
    <location>
        <begin position="96"/>
        <end position="115"/>
    </location>
</feature>
<dbReference type="PRINTS" id="PR01436">
    <property type="entry name" value="NADHDHGNASE2"/>
</dbReference>
<keyword evidence="8 17" id="KW-0999">Mitochondrion inner membrane</keyword>
<evidence type="ECO:0000256" key="7">
    <source>
        <dbReference type="ARBA" id="ARBA00022692"/>
    </source>
</evidence>
<evidence type="ECO:0000313" key="19">
    <source>
        <dbReference type="EMBL" id="ANT95907.1"/>
    </source>
</evidence>
<dbReference type="PANTHER" id="PTHR46552">
    <property type="entry name" value="NADH-UBIQUINONE OXIDOREDUCTASE CHAIN 2"/>
    <property type="match status" value="1"/>
</dbReference>
<dbReference type="Pfam" id="PF00361">
    <property type="entry name" value="Proton_antipo_M"/>
    <property type="match status" value="1"/>
</dbReference>
<keyword evidence="14 17" id="KW-0496">Mitochondrion</keyword>
<dbReference type="GO" id="GO:0006120">
    <property type="term" value="P:mitochondrial electron transport, NADH to ubiquinone"/>
    <property type="evidence" value="ECO:0007669"/>
    <property type="project" value="InterPro"/>
</dbReference>
<feature type="transmembrane region" description="Helical" evidence="17">
    <location>
        <begin position="315"/>
        <end position="336"/>
    </location>
</feature>
<feature type="transmembrane region" description="Helical" evidence="17">
    <location>
        <begin position="232"/>
        <end position="255"/>
    </location>
</feature>
<keyword evidence="7 17" id="KW-0812">Transmembrane</keyword>
<comment type="subcellular location">
    <subcellularLocation>
        <location evidence="1 17">Mitochondrion inner membrane</location>
        <topology evidence="1 17">Multi-pass membrane protein</topology>
    </subcellularLocation>
</comment>
<feature type="transmembrane region" description="Helical" evidence="17">
    <location>
        <begin position="56"/>
        <end position="76"/>
    </location>
</feature>
<evidence type="ECO:0000256" key="5">
    <source>
        <dbReference type="ARBA" id="ARBA00022448"/>
    </source>
</evidence>
<feature type="transmembrane region" description="Helical" evidence="17">
    <location>
        <begin position="127"/>
        <end position="147"/>
    </location>
</feature>
<comment type="similarity">
    <text evidence="2 17">Belongs to the complex I subunit 2 family.</text>
</comment>
<evidence type="ECO:0000256" key="8">
    <source>
        <dbReference type="ARBA" id="ARBA00022792"/>
    </source>
</evidence>
<keyword evidence="5" id="KW-0813">Transport</keyword>
<proteinExistence type="inferred from homology"/>
<keyword evidence="10 17" id="KW-0249">Electron transport</keyword>
<keyword evidence="9 17" id="KW-1278">Translocase</keyword>
<evidence type="ECO:0000259" key="18">
    <source>
        <dbReference type="Pfam" id="PF00361"/>
    </source>
</evidence>
<keyword evidence="12 17" id="KW-0520">NAD</keyword>
<feature type="transmembrane region" description="Helical" evidence="17">
    <location>
        <begin position="275"/>
        <end position="294"/>
    </location>
</feature>
<evidence type="ECO:0000256" key="16">
    <source>
        <dbReference type="ARBA" id="ARBA00049551"/>
    </source>
</evidence>
<evidence type="ECO:0000256" key="15">
    <source>
        <dbReference type="ARBA" id="ARBA00023136"/>
    </source>
</evidence>
<evidence type="ECO:0000256" key="17">
    <source>
        <dbReference type="RuleBase" id="RU003403"/>
    </source>
</evidence>
<keyword evidence="6 17" id="KW-0679">Respiratory chain</keyword>
<protein>
    <recommendedName>
        <fullName evidence="4 17">NADH-ubiquinone oxidoreductase chain 2</fullName>
        <ecNumber evidence="3 17">7.1.1.2</ecNumber>
    </recommendedName>
</protein>
<keyword evidence="11 17" id="KW-1133">Transmembrane helix</keyword>
<dbReference type="EC" id="7.1.1.2" evidence="3 17"/>
<dbReference type="EMBL" id="KX258212">
    <property type="protein sequence ID" value="ANT95907.1"/>
    <property type="molecule type" value="Genomic_DNA"/>
</dbReference>
<evidence type="ECO:0000256" key="12">
    <source>
        <dbReference type="ARBA" id="ARBA00023027"/>
    </source>
</evidence>
<accession>A0A1B1R2P7</accession>
<comment type="function">
    <text evidence="17">Core subunit of the mitochondrial membrane respiratory chain NADH dehydrogenase (Complex I) which catalyzes electron transfer from NADH through the respiratory chain, using ubiquinone as an electron acceptor. Essential for the catalytic activity and assembly of complex I.</text>
</comment>
<name>A0A1B1R2P7_9SAUR</name>
<evidence type="ECO:0000256" key="9">
    <source>
        <dbReference type="ARBA" id="ARBA00022967"/>
    </source>
</evidence>
<dbReference type="InterPro" id="IPR001750">
    <property type="entry name" value="ND/Mrp_TM"/>
</dbReference>